<dbReference type="SUPFAM" id="SSF53927">
    <property type="entry name" value="Cytidine deaminase-like"/>
    <property type="match status" value="1"/>
</dbReference>
<evidence type="ECO:0000256" key="5">
    <source>
        <dbReference type="ARBA" id="ARBA00007417"/>
    </source>
</evidence>
<evidence type="ECO:0000256" key="11">
    <source>
        <dbReference type="ARBA" id="ARBA00023268"/>
    </source>
</evidence>
<dbReference type="InterPro" id="IPR002125">
    <property type="entry name" value="CMP_dCMP_dom"/>
</dbReference>
<evidence type="ECO:0000256" key="3">
    <source>
        <dbReference type="ARBA" id="ARBA00004910"/>
    </source>
</evidence>
<dbReference type="NCBIfam" id="TIGR00326">
    <property type="entry name" value="eubact_ribD"/>
    <property type="match status" value="1"/>
</dbReference>
<comment type="cofactor">
    <cofactor evidence="12">
        <name>Zn(2+)</name>
        <dbReference type="ChEBI" id="CHEBI:29105"/>
    </cofactor>
    <text evidence="12">Binds 1 zinc ion.</text>
</comment>
<evidence type="ECO:0000256" key="12">
    <source>
        <dbReference type="PIRNR" id="PIRNR006769"/>
    </source>
</evidence>
<name>A0ABW4JRF4_9HYPH</name>
<dbReference type="EMBL" id="JBHUFA010000001">
    <property type="protein sequence ID" value="MFD1694644.1"/>
    <property type="molecule type" value="Genomic_DNA"/>
</dbReference>
<dbReference type="PANTHER" id="PTHR38011">
    <property type="entry name" value="DIHYDROFOLATE REDUCTASE FAMILY PROTEIN (AFU_ORTHOLOGUE AFUA_8G06820)"/>
    <property type="match status" value="1"/>
</dbReference>
<dbReference type="InterPro" id="IPR016193">
    <property type="entry name" value="Cytidine_deaminase-like"/>
</dbReference>
<dbReference type="InterPro" id="IPR050765">
    <property type="entry name" value="Riboflavin_Biosynth_HTPR"/>
</dbReference>
<evidence type="ECO:0000256" key="9">
    <source>
        <dbReference type="ARBA" id="ARBA00022857"/>
    </source>
</evidence>
<organism evidence="14 15">
    <name type="scientific">Roseibium aestuarii</name>
    <dbReference type="NCBI Taxonomy" id="2600299"/>
    <lineage>
        <taxon>Bacteria</taxon>
        <taxon>Pseudomonadati</taxon>
        <taxon>Pseudomonadota</taxon>
        <taxon>Alphaproteobacteria</taxon>
        <taxon>Hyphomicrobiales</taxon>
        <taxon>Stappiaceae</taxon>
        <taxon>Roseibium</taxon>
    </lineage>
</organism>
<dbReference type="Proteomes" id="UP001597327">
    <property type="component" value="Unassembled WGS sequence"/>
</dbReference>
<evidence type="ECO:0000259" key="13">
    <source>
        <dbReference type="PROSITE" id="PS51747"/>
    </source>
</evidence>
<comment type="caution">
    <text evidence="14">The sequence shown here is derived from an EMBL/GenBank/DDBJ whole genome shotgun (WGS) entry which is preliminary data.</text>
</comment>
<evidence type="ECO:0000256" key="2">
    <source>
        <dbReference type="ARBA" id="ARBA00004882"/>
    </source>
</evidence>
<dbReference type="InterPro" id="IPR016192">
    <property type="entry name" value="APOBEC/CMP_deaminase_Zn-bd"/>
</dbReference>
<dbReference type="SUPFAM" id="SSF53597">
    <property type="entry name" value="Dihydrofolate reductase-like"/>
    <property type="match status" value="1"/>
</dbReference>
<feature type="domain" description="CMP/dCMP-type deaminase" evidence="13">
    <location>
        <begin position="5"/>
        <end position="132"/>
    </location>
</feature>
<dbReference type="InterPro" id="IPR002734">
    <property type="entry name" value="RibDG_C"/>
</dbReference>
<dbReference type="EC" id="1.1.1.193" evidence="12"/>
<keyword evidence="6 12" id="KW-0686">Riboflavin biosynthesis</keyword>
<protein>
    <recommendedName>
        <fullName evidence="12">Riboflavin biosynthesis protein RibD</fullName>
    </recommendedName>
    <domain>
        <recommendedName>
            <fullName evidence="12">Diaminohydroxyphosphoribosylaminopyrimidine deaminase</fullName>
            <shortName evidence="12">DRAP deaminase</shortName>
            <ecNumber evidence="12">3.5.4.26</ecNumber>
        </recommendedName>
        <alternativeName>
            <fullName evidence="12">Riboflavin-specific deaminase</fullName>
        </alternativeName>
    </domain>
    <domain>
        <recommendedName>
            <fullName evidence="12">5-amino-6-(5-phosphoribosylamino)uracil reductase</fullName>
            <ecNumber evidence="12">1.1.1.193</ecNumber>
        </recommendedName>
        <alternativeName>
            <fullName evidence="12">HTP reductase</fullName>
        </alternativeName>
    </domain>
</protein>
<dbReference type="InterPro" id="IPR004794">
    <property type="entry name" value="Eubact_RibD"/>
</dbReference>
<comment type="similarity">
    <text evidence="4 12">In the N-terminal section; belongs to the cytidine and deoxycytidylate deaminase family.</text>
</comment>
<dbReference type="InterPro" id="IPR024072">
    <property type="entry name" value="DHFR-like_dom_sf"/>
</dbReference>
<keyword evidence="15" id="KW-1185">Reference proteome</keyword>
<dbReference type="GO" id="GO:0008703">
    <property type="term" value="F:5-amino-6-(5-phosphoribosylamino)uracil reductase activity"/>
    <property type="evidence" value="ECO:0007669"/>
    <property type="project" value="UniProtKB-EC"/>
</dbReference>
<dbReference type="RefSeq" id="WP_149891526.1">
    <property type="nucleotide sequence ID" value="NZ_JBHUFA010000001.1"/>
</dbReference>
<dbReference type="Gene3D" id="3.40.140.10">
    <property type="entry name" value="Cytidine Deaminase, domain 2"/>
    <property type="match status" value="1"/>
</dbReference>
<evidence type="ECO:0000256" key="6">
    <source>
        <dbReference type="ARBA" id="ARBA00022619"/>
    </source>
</evidence>
<comment type="catalytic activity">
    <reaction evidence="12">
        <text>5-amino-6-(5-phospho-D-ribitylamino)uracil + NADP(+) = 5-amino-6-(5-phospho-D-ribosylamino)uracil + NADPH + H(+)</text>
        <dbReference type="Rhea" id="RHEA:17845"/>
        <dbReference type="ChEBI" id="CHEBI:15378"/>
        <dbReference type="ChEBI" id="CHEBI:57783"/>
        <dbReference type="ChEBI" id="CHEBI:58349"/>
        <dbReference type="ChEBI" id="CHEBI:58421"/>
        <dbReference type="ChEBI" id="CHEBI:58453"/>
        <dbReference type="EC" id="1.1.1.193"/>
    </reaction>
</comment>
<evidence type="ECO:0000256" key="1">
    <source>
        <dbReference type="ARBA" id="ARBA00002151"/>
    </source>
</evidence>
<dbReference type="Pfam" id="PF00383">
    <property type="entry name" value="dCMP_cyt_deam_1"/>
    <property type="match status" value="1"/>
</dbReference>
<dbReference type="CDD" id="cd01284">
    <property type="entry name" value="Riboflavin_deaminase-reductase"/>
    <property type="match status" value="1"/>
</dbReference>
<comment type="catalytic activity">
    <reaction evidence="12">
        <text>2,5-diamino-6-hydroxy-4-(5-phosphoribosylamino)-pyrimidine + H2O + H(+) = 5-amino-6-(5-phospho-D-ribosylamino)uracil + NH4(+)</text>
        <dbReference type="Rhea" id="RHEA:21868"/>
        <dbReference type="ChEBI" id="CHEBI:15377"/>
        <dbReference type="ChEBI" id="CHEBI:15378"/>
        <dbReference type="ChEBI" id="CHEBI:28938"/>
        <dbReference type="ChEBI" id="CHEBI:58453"/>
        <dbReference type="ChEBI" id="CHEBI:58614"/>
        <dbReference type="EC" id="3.5.4.26"/>
    </reaction>
</comment>
<evidence type="ECO:0000256" key="10">
    <source>
        <dbReference type="ARBA" id="ARBA00023002"/>
    </source>
</evidence>
<comment type="pathway">
    <text evidence="2 12">Cofactor biosynthesis; riboflavin biosynthesis; 5-amino-6-(D-ribitylamino)uracil from GTP: step 2/4.</text>
</comment>
<dbReference type="Gene3D" id="3.40.430.10">
    <property type="entry name" value="Dihydrofolate Reductase, subunit A"/>
    <property type="match status" value="1"/>
</dbReference>
<keyword evidence="8 12" id="KW-0862">Zinc</keyword>
<evidence type="ECO:0000313" key="15">
    <source>
        <dbReference type="Proteomes" id="UP001597327"/>
    </source>
</evidence>
<gene>
    <name evidence="14" type="primary">ribD</name>
    <name evidence="14" type="ORF">ACFSC7_03895</name>
</gene>
<accession>A0ABW4JRF4</accession>
<dbReference type="Pfam" id="PF01872">
    <property type="entry name" value="RibD_C"/>
    <property type="match status" value="1"/>
</dbReference>
<evidence type="ECO:0000256" key="4">
    <source>
        <dbReference type="ARBA" id="ARBA00005259"/>
    </source>
</evidence>
<keyword evidence="12 14" id="KW-0378">Hydrolase</keyword>
<keyword evidence="7 12" id="KW-0479">Metal-binding</keyword>
<evidence type="ECO:0000256" key="7">
    <source>
        <dbReference type="ARBA" id="ARBA00022723"/>
    </source>
</evidence>
<dbReference type="PROSITE" id="PS51747">
    <property type="entry name" value="CYT_DCMP_DEAMINASES_2"/>
    <property type="match status" value="1"/>
</dbReference>
<keyword evidence="9 12" id="KW-0521">NADP</keyword>
<evidence type="ECO:0000256" key="8">
    <source>
        <dbReference type="ARBA" id="ARBA00022833"/>
    </source>
</evidence>
<dbReference type="PANTHER" id="PTHR38011:SF7">
    <property type="entry name" value="2,5-DIAMINO-6-RIBOSYLAMINO-4(3H)-PYRIMIDINONE 5'-PHOSPHATE REDUCTASE"/>
    <property type="match status" value="1"/>
</dbReference>
<reference evidence="15" key="1">
    <citation type="journal article" date="2019" name="Int. J. Syst. Evol. Microbiol.">
        <title>The Global Catalogue of Microorganisms (GCM) 10K type strain sequencing project: providing services to taxonomists for standard genome sequencing and annotation.</title>
        <authorList>
            <consortium name="The Broad Institute Genomics Platform"/>
            <consortium name="The Broad Institute Genome Sequencing Center for Infectious Disease"/>
            <person name="Wu L."/>
            <person name="Ma J."/>
        </authorList>
    </citation>
    <scope>NUCLEOTIDE SEQUENCE [LARGE SCALE GENOMIC DNA]</scope>
    <source>
        <strain evidence="15">JCM 3369</strain>
    </source>
</reference>
<sequence length="377" mass="39359">MNTAAEDRRFLLAAVRLARRGLGRVWPNPSVGALIVARNEAGEPVVVGRGVTGRPGTGHAEARALADAGEKARGATCYVTLEPCSHFGRTPPCSLALIEAGVARVVVGVEDPNPRVAGRGIALLRKAGIEVEVGVARDEALALHAGFIRRITENRPHVTLKMALSADGAIGRVGAPEGAAQIHLTGPIANAQVHTLRASHDAILVGIGTALGDDPSLTCRLPGMADRSPVRVVLDPSARLPLNATLVRTAAEVPVWLIVTADAPAGRLDALTSAGVLVIKVPANREGRIAPAAALAALAARGITTVLVEGGAHVADAFERAGLVDTMIMAHAPQRIGEGRLYPFADRSLDMVLADHTYVLTETGTWGPDGYQIFRRR</sequence>
<dbReference type="PROSITE" id="PS00903">
    <property type="entry name" value="CYT_DCMP_DEAMINASES_1"/>
    <property type="match status" value="1"/>
</dbReference>
<dbReference type="EC" id="3.5.4.26" evidence="12"/>
<proteinExistence type="inferred from homology"/>
<comment type="function">
    <text evidence="1 12">Converts 2,5-diamino-6-(ribosylamino)-4(3h)-pyrimidinone 5'-phosphate into 5-amino-6-(ribosylamino)-2,4(1h,3h)-pyrimidinedione 5'-phosphate.</text>
</comment>
<comment type="pathway">
    <text evidence="3 12">Cofactor biosynthesis; riboflavin biosynthesis; 5-amino-6-(D-ribitylamino)uracil from GTP: step 3/4.</text>
</comment>
<keyword evidence="11" id="KW-0511">Multifunctional enzyme</keyword>
<evidence type="ECO:0000313" key="14">
    <source>
        <dbReference type="EMBL" id="MFD1694644.1"/>
    </source>
</evidence>
<dbReference type="GO" id="GO:0008835">
    <property type="term" value="F:diaminohydroxyphosphoribosylaminopyrimidine deaminase activity"/>
    <property type="evidence" value="ECO:0007669"/>
    <property type="project" value="UniProtKB-EC"/>
</dbReference>
<comment type="similarity">
    <text evidence="5 12">In the C-terminal section; belongs to the HTP reductase family.</text>
</comment>
<dbReference type="PIRSF" id="PIRSF006769">
    <property type="entry name" value="RibD"/>
    <property type="match status" value="1"/>
</dbReference>
<keyword evidence="10 12" id="KW-0560">Oxidoreductase</keyword>